<keyword evidence="1" id="KW-0812">Transmembrane</keyword>
<reference evidence="2 3" key="1">
    <citation type="submission" date="2024-10" db="EMBL/GenBank/DDBJ databases">
        <authorList>
            <person name="Cho J.-C."/>
        </authorList>
    </citation>
    <scope>NUCLEOTIDE SEQUENCE [LARGE SCALE GENOMIC DNA]</scope>
    <source>
        <strain evidence="2 3">KCTC29696</strain>
    </source>
</reference>
<organism evidence="2 3">
    <name type="scientific">Streptomyces chitinivorans</name>
    <dbReference type="NCBI Taxonomy" id="1257027"/>
    <lineage>
        <taxon>Bacteria</taxon>
        <taxon>Bacillati</taxon>
        <taxon>Actinomycetota</taxon>
        <taxon>Actinomycetes</taxon>
        <taxon>Kitasatosporales</taxon>
        <taxon>Streptomycetaceae</taxon>
        <taxon>Streptomyces</taxon>
    </lineage>
</organism>
<gene>
    <name evidence="2" type="ORF">ACG5V6_07745</name>
</gene>
<comment type="caution">
    <text evidence="2">The sequence shown here is derived from an EMBL/GenBank/DDBJ whole genome shotgun (WGS) entry which is preliminary data.</text>
</comment>
<name>A0ABW7HR52_9ACTN</name>
<proteinExistence type="predicted"/>
<evidence type="ECO:0000256" key="1">
    <source>
        <dbReference type="SAM" id="Phobius"/>
    </source>
</evidence>
<dbReference type="Proteomes" id="UP001607069">
    <property type="component" value="Unassembled WGS sequence"/>
</dbReference>
<accession>A0ABW7HR52</accession>
<keyword evidence="1" id="KW-1133">Transmembrane helix</keyword>
<feature type="transmembrane region" description="Helical" evidence="1">
    <location>
        <begin position="116"/>
        <end position="138"/>
    </location>
</feature>
<dbReference type="EMBL" id="JBIHMK010000019">
    <property type="protein sequence ID" value="MFH0248104.1"/>
    <property type="molecule type" value="Genomic_DNA"/>
</dbReference>
<dbReference type="RefSeq" id="WP_279949995.1">
    <property type="nucleotide sequence ID" value="NZ_BAABEN010000004.1"/>
</dbReference>
<sequence>MLFLLGSISAVLSVYFLQGGIRRLVFIVRERHGVRHGETTVGVCTGYQWTVNGAVAGVVRYEDAEGRSREALTGPRPRPPMKVGETALVAYSPGNPAHRGVVNGECRPVLVDVFDVLRFFVGTGLAAFLSLVFFWTFAS</sequence>
<keyword evidence="3" id="KW-1185">Reference proteome</keyword>
<keyword evidence="1" id="KW-0472">Membrane</keyword>
<evidence type="ECO:0000313" key="3">
    <source>
        <dbReference type="Proteomes" id="UP001607069"/>
    </source>
</evidence>
<protein>
    <submittedName>
        <fullName evidence="2">DUF3592 domain-containing protein</fullName>
    </submittedName>
</protein>
<evidence type="ECO:0000313" key="2">
    <source>
        <dbReference type="EMBL" id="MFH0248104.1"/>
    </source>
</evidence>